<proteinExistence type="predicted"/>
<evidence type="ECO:0000256" key="1">
    <source>
        <dbReference type="SAM" id="Phobius"/>
    </source>
</evidence>
<sequence length="136" mass="13601">MTNLSTTTATTSSDSLLRLAMRADAVLSGLCGIALIAAAGPLSGFTGFPKAAEYGVGAGFVVYGIVVFLAAGLARVRPAGIATMIANLLFTVAAVLVAVAGSAELTTAGVVATLASGVYTLVFADLQYLGVRRMKA</sequence>
<dbReference type="EMBL" id="FLQS01000056">
    <property type="protein sequence ID" value="SBS78556.1"/>
    <property type="molecule type" value="Genomic_DNA"/>
</dbReference>
<feature type="transmembrane region" description="Helical" evidence="1">
    <location>
        <begin position="109"/>
        <end position="131"/>
    </location>
</feature>
<name>A0A1Y5PIJ4_9MYCO</name>
<accession>A0A1Y5PIJ4</accession>
<reference evidence="2" key="1">
    <citation type="submission" date="2016-03" db="EMBL/GenBank/DDBJ databases">
        <authorList>
            <person name="Ploux O."/>
        </authorList>
    </citation>
    <scope>NUCLEOTIDE SEQUENCE</scope>
    <source>
        <strain evidence="2">UC10</strain>
    </source>
</reference>
<feature type="transmembrane region" description="Helical" evidence="1">
    <location>
        <begin position="54"/>
        <end position="74"/>
    </location>
</feature>
<evidence type="ECO:0000313" key="2">
    <source>
        <dbReference type="EMBL" id="SBS78556.1"/>
    </source>
</evidence>
<organism evidence="2">
    <name type="scientific">uncultured Mycobacterium sp</name>
    <dbReference type="NCBI Taxonomy" id="171292"/>
    <lineage>
        <taxon>Bacteria</taxon>
        <taxon>Bacillati</taxon>
        <taxon>Actinomycetota</taxon>
        <taxon>Actinomycetes</taxon>
        <taxon>Mycobacteriales</taxon>
        <taxon>Mycobacteriaceae</taxon>
        <taxon>Mycobacterium</taxon>
        <taxon>environmental samples</taxon>
    </lineage>
</organism>
<keyword evidence="1" id="KW-0812">Transmembrane</keyword>
<feature type="transmembrane region" description="Helical" evidence="1">
    <location>
        <begin position="25"/>
        <end position="48"/>
    </location>
</feature>
<gene>
    <name evidence="2" type="ORF">MHPYR_60044</name>
</gene>
<dbReference type="AlphaFoldDB" id="A0A1Y5PIJ4"/>
<evidence type="ECO:0008006" key="3">
    <source>
        <dbReference type="Google" id="ProtNLM"/>
    </source>
</evidence>
<keyword evidence="1" id="KW-0472">Membrane</keyword>
<keyword evidence="1" id="KW-1133">Transmembrane helix</keyword>
<protein>
    <recommendedName>
        <fullName evidence="3">Integral membrane protein</fullName>
    </recommendedName>
</protein>
<feature type="transmembrane region" description="Helical" evidence="1">
    <location>
        <begin position="81"/>
        <end position="103"/>
    </location>
</feature>